<comment type="caution">
    <text evidence="2">The sequence shown here is derived from an EMBL/GenBank/DDBJ whole genome shotgun (WGS) entry which is preliminary data.</text>
</comment>
<dbReference type="InterPro" id="IPR009003">
    <property type="entry name" value="Peptidase_S1_PA"/>
</dbReference>
<dbReference type="Pfam" id="PF13365">
    <property type="entry name" value="Trypsin_2"/>
    <property type="match status" value="1"/>
</dbReference>
<feature type="chain" id="PRO_5047007396" description="Trypsin-like peptidase" evidence="1">
    <location>
        <begin position="21"/>
        <end position="269"/>
    </location>
</feature>
<accession>A0ABP7WGT1</accession>
<gene>
    <name evidence="2" type="ORF">GCM10022392_05610</name>
</gene>
<organism evidence="2 3">
    <name type="scientific">Mucilaginibacter panaciglaebae</name>
    <dbReference type="NCBI Taxonomy" id="502331"/>
    <lineage>
        <taxon>Bacteria</taxon>
        <taxon>Pseudomonadati</taxon>
        <taxon>Bacteroidota</taxon>
        <taxon>Sphingobacteriia</taxon>
        <taxon>Sphingobacteriales</taxon>
        <taxon>Sphingobacteriaceae</taxon>
        <taxon>Mucilaginibacter</taxon>
    </lineage>
</organism>
<sequence>MKKIVLLLTIALLSITSLFAQDVDPFSKSSCYVEIYNGKNILGNASGFFFHTKTKYYFITNNHVVGGDFAKNEYKALHKHNIPADSVANLLKVRLYNSSLNSTFFIELPLLSNNKNNYMIFNDGNGNPMDIVAIPIITALSIQLSNTRVLSTRYMNSNLFLLPATDLFVVGFPYDWGKTNAYPVWKKGSIASEADNKGFWIDATTRSGMSGSPVYFRSNAYIDKLGNTKAFSSLDTFLVGIYSAQSYIAELGVVWNLSSVISQLNTLDQ</sequence>
<dbReference type="Proteomes" id="UP001500841">
    <property type="component" value="Unassembled WGS sequence"/>
</dbReference>
<evidence type="ECO:0008006" key="4">
    <source>
        <dbReference type="Google" id="ProtNLM"/>
    </source>
</evidence>
<dbReference type="Gene3D" id="2.40.10.10">
    <property type="entry name" value="Trypsin-like serine proteases"/>
    <property type="match status" value="2"/>
</dbReference>
<dbReference type="SUPFAM" id="SSF50494">
    <property type="entry name" value="Trypsin-like serine proteases"/>
    <property type="match status" value="1"/>
</dbReference>
<dbReference type="InterPro" id="IPR043504">
    <property type="entry name" value="Peptidase_S1_PA_chymotrypsin"/>
</dbReference>
<name>A0ABP7WGT1_9SPHI</name>
<evidence type="ECO:0000313" key="3">
    <source>
        <dbReference type="Proteomes" id="UP001500841"/>
    </source>
</evidence>
<dbReference type="EMBL" id="BAABCV010000002">
    <property type="protein sequence ID" value="GAA4087455.1"/>
    <property type="molecule type" value="Genomic_DNA"/>
</dbReference>
<proteinExistence type="predicted"/>
<feature type="signal peptide" evidence="1">
    <location>
        <begin position="1"/>
        <end position="20"/>
    </location>
</feature>
<dbReference type="RefSeq" id="WP_345100919.1">
    <property type="nucleotide sequence ID" value="NZ_BAABCV010000002.1"/>
</dbReference>
<protein>
    <recommendedName>
        <fullName evidence="4">Trypsin-like peptidase</fullName>
    </recommendedName>
</protein>
<evidence type="ECO:0000313" key="2">
    <source>
        <dbReference type="EMBL" id="GAA4087455.1"/>
    </source>
</evidence>
<reference evidence="3" key="1">
    <citation type="journal article" date="2019" name="Int. J. Syst. Evol. Microbiol.">
        <title>The Global Catalogue of Microorganisms (GCM) 10K type strain sequencing project: providing services to taxonomists for standard genome sequencing and annotation.</title>
        <authorList>
            <consortium name="The Broad Institute Genomics Platform"/>
            <consortium name="The Broad Institute Genome Sequencing Center for Infectious Disease"/>
            <person name="Wu L."/>
            <person name="Ma J."/>
        </authorList>
    </citation>
    <scope>NUCLEOTIDE SEQUENCE [LARGE SCALE GENOMIC DNA]</scope>
    <source>
        <strain evidence="3">JCM 17085</strain>
    </source>
</reference>
<evidence type="ECO:0000256" key="1">
    <source>
        <dbReference type="SAM" id="SignalP"/>
    </source>
</evidence>
<keyword evidence="3" id="KW-1185">Reference proteome</keyword>
<keyword evidence="1" id="KW-0732">Signal</keyword>